<dbReference type="PANTHER" id="PTHR43280">
    <property type="entry name" value="ARAC-FAMILY TRANSCRIPTIONAL REGULATOR"/>
    <property type="match status" value="1"/>
</dbReference>
<evidence type="ECO:0000256" key="2">
    <source>
        <dbReference type="ARBA" id="ARBA00023125"/>
    </source>
</evidence>
<dbReference type="InterPro" id="IPR018060">
    <property type="entry name" value="HTH_AraC"/>
</dbReference>
<evidence type="ECO:0000259" key="4">
    <source>
        <dbReference type="PROSITE" id="PS01124"/>
    </source>
</evidence>
<protein>
    <submittedName>
        <fullName evidence="5">Helix-turn-helix transcriptional regulator</fullName>
    </submittedName>
</protein>
<dbReference type="GO" id="GO:0003700">
    <property type="term" value="F:DNA-binding transcription factor activity"/>
    <property type="evidence" value="ECO:0007669"/>
    <property type="project" value="InterPro"/>
</dbReference>
<dbReference type="EMBL" id="JADIMB010000070">
    <property type="protein sequence ID" value="MBO8471150.1"/>
    <property type="molecule type" value="Genomic_DNA"/>
</dbReference>
<dbReference type="InterPro" id="IPR018062">
    <property type="entry name" value="HTH_AraC-typ_CS"/>
</dbReference>
<name>A0A9D9IFK1_9BACT</name>
<dbReference type="Pfam" id="PF12833">
    <property type="entry name" value="HTH_18"/>
    <property type="match status" value="1"/>
</dbReference>
<dbReference type="PROSITE" id="PS01124">
    <property type="entry name" value="HTH_ARAC_FAMILY_2"/>
    <property type="match status" value="1"/>
</dbReference>
<dbReference type="InterPro" id="IPR009057">
    <property type="entry name" value="Homeodomain-like_sf"/>
</dbReference>
<evidence type="ECO:0000313" key="5">
    <source>
        <dbReference type="EMBL" id="MBO8471150.1"/>
    </source>
</evidence>
<dbReference type="Proteomes" id="UP000823603">
    <property type="component" value="Unassembled WGS sequence"/>
</dbReference>
<dbReference type="GO" id="GO:0043565">
    <property type="term" value="F:sequence-specific DNA binding"/>
    <property type="evidence" value="ECO:0007669"/>
    <property type="project" value="InterPro"/>
</dbReference>
<dbReference type="AlphaFoldDB" id="A0A9D9IFK1"/>
<feature type="domain" description="HTH araC/xylS-type" evidence="4">
    <location>
        <begin position="199"/>
        <end position="297"/>
    </location>
</feature>
<evidence type="ECO:0000313" key="6">
    <source>
        <dbReference type="Proteomes" id="UP000823603"/>
    </source>
</evidence>
<dbReference type="Gene3D" id="1.10.10.60">
    <property type="entry name" value="Homeodomain-like"/>
    <property type="match status" value="1"/>
</dbReference>
<sequence>MREIAKLYSDTQIVEENHINGLLYGAELCGDFSAEASGKPARTGYNIIILVTHGSLSYVIGRQEFKAECPAIRVIPSGSELNSVSYSGGFRGCIVKVCDELMMDIIRNNNPFPLESIYRLYDNKHSNVNITSDECDTLLADMRNMIAAMGKKRHHFLHELNYAHLYILTSDIADMIWKRFGDGNPGHTIETSRSGVIFQQFLALLRENIDRQHSVTFYAGELCISKQYLSAVVKEKTKTTTGKIIAKARAEKALQMLRETELSIKEIADRLAFPDQSTFGKFFKKQFGESPLGYRSKITKKMRMGI</sequence>
<proteinExistence type="predicted"/>
<gene>
    <name evidence="5" type="ORF">IAB82_05075</name>
</gene>
<comment type="caution">
    <text evidence="5">The sequence shown here is derived from an EMBL/GenBank/DDBJ whole genome shotgun (WGS) entry which is preliminary data.</text>
</comment>
<dbReference type="SMART" id="SM00342">
    <property type="entry name" value="HTH_ARAC"/>
    <property type="match status" value="1"/>
</dbReference>
<dbReference type="PANTHER" id="PTHR43280:SF32">
    <property type="entry name" value="TRANSCRIPTIONAL REGULATORY PROTEIN"/>
    <property type="match status" value="1"/>
</dbReference>
<keyword evidence="1" id="KW-0805">Transcription regulation</keyword>
<accession>A0A9D9IFK1</accession>
<evidence type="ECO:0000256" key="1">
    <source>
        <dbReference type="ARBA" id="ARBA00023015"/>
    </source>
</evidence>
<keyword evidence="3" id="KW-0804">Transcription</keyword>
<evidence type="ECO:0000256" key="3">
    <source>
        <dbReference type="ARBA" id="ARBA00023163"/>
    </source>
</evidence>
<keyword evidence="2" id="KW-0238">DNA-binding</keyword>
<dbReference type="SUPFAM" id="SSF46689">
    <property type="entry name" value="Homeodomain-like"/>
    <property type="match status" value="1"/>
</dbReference>
<organism evidence="5 6">
    <name type="scientific">Candidatus Cryptobacteroides faecavium</name>
    <dbReference type="NCBI Taxonomy" id="2840762"/>
    <lineage>
        <taxon>Bacteria</taxon>
        <taxon>Pseudomonadati</taxon>
        <taxon>Bacteroidota</taxon>
        <taxon>Bacteroidia</taxon>
        <taxon>Bacteroidales</taxon>
        <taxon>Candidatus Cryptobacteroides</taxon>
    </lineage>
</organism>
<reference evidence="5" key="2">
    <citation type="journal article" date="2021" name="PeerJ">
        <title>Extensive microbial diversity within the chicken gut microbiome revealed by metagenomics and culture.</title>
        <authorList>
            <person name="Gilroy R."/>
            <person name="Ravi A."/>
            <person name="Getino M."/>
            <person name="Pursley I."/>
            <person name="Horton D.L."/>
            <person name="Alikhan N.F."/>
            <person name="Baker D."/>
            <person name="Gharbi K."/>
            <person name="Hall N."/>
            <person name="Watson M."/>
            <person name="Adriaenssens E.M."/>
            <person name="Foster-Nyarko E."/>
            <person name="Jarju S."/>
            <person name="Secka A."/>
            <person name="Antonio M."/>
            <person name="Oren A."/>
            <person name="Chaudhuri R.R."/>
            <person name="La Ragione R."/>
            <person name="Hildebrand F."/>
            <person name="Pallen M.J."/>
        </authorList>
    </citation>
    <scope>NUCLEOTIDE SEQUENCE</scope>
    <source>
        <strain evidence="5">B2-22910</strain>
    </source>
</reference>
<reference evidence="5" key="1">
    <citation type="submission" date="2020-10" db="EMBL/GenBank/DDBJ databases">
        <authorList>
            <person name="Gilroy R."/>
        </authorList>
    </citation>
    <scope>NUCLEOTIDE SEQUENCE</scope>
    <source>
        <strain evidence="5">B2-22910</strain>
    </source>
</reference>
<dbReference type="PROSITE" id="PS00041">
    <property type="entry name" value="HTH_ARAC_FAMILY_1"/>
    <property type="match status" value="1"/>
</dbReference>